<dbReference type="AlphaFoldDB" id="A0A655IAN9"/>
<sequence>MIDRQLGKQHGTGKKSPGLNHSGSCAVMQAMMSELVSRVSGSNCTCRPAWVTG</sequence>
<dbReference type="Proteomes" id="UP000046947">
    <property type="component" value="Unassembled WGS sequence"/>
</dbReference>
<evidence type="ECO:0000313" key="8">
    <source>
        <dbReference type="Proteomes" id="UP000039217"/>
    </source>
</evidence>
<reference evidence="7 8" key="1">
    <citation type="submission" date="2015-03" db="EMBL/GenBank/DDBJ databases">
        <authorList>
            <consortium name="Pathogen Informatics"/>
        </authorList>
    </citation>
    <scope>NUCLEOTIDE SEQUENCE [LARGE SCALE GENOMIC DNA]</scope>
    <source>
        <strain evidence="4 8">D00501624</strain>
        <strain evidence="2 10">G09901357</strain>
        <strain evidence="3 9">H09601792</strain>
        <strain evidence="7">N09902308</strain>
        <strain evidence="5 11">P00601463</strain>
    </source>
</reference>
<organism evidence="5 11">
    <name type="scientific">Mycobacterium tuberculosis</name>
    <dbReference type="NCBI Taxonomy" id="1773"/>
    <lineage>
        <taxon>Bacteria</taxon>
        <taxon>Bacillati</taxon>
        <taxon>Actinomycetota</taxon>
        <taxon>Actinomycetes</taxon>
        <taxon>Mycobacteriales</taxon>
        <taxon>Mycobacteriaceae</taxon>
        <taxon>Mycobacterium</taxon>
        <taxon>Mycobacterium tuberculosis complex</taxon>
    </lineage>
</organism>
<accession>A0A655IAN9</accession>
<gene>
    <name evidence="4" type="ORF">ERS007661_00813</name>
    <name evidence="2" type="ORF">ERS007681_03805</name>
    <name evidence="3" type="ORF">ERS007688_00087</name>
    <name evidence="6" type="ORF">ERS007739_03209</name>
    <name evidence="5" type="ORF">ERS007741_00477</name>
</gene>
<dbReference type="EMBL" id="CQQC01000183">
    <property type="protein sequence ID" value="CNU53050.1"/>
    <property type="molecule type" value="Genomic_DNA"/>
</dbReference>
<evidence type="ECO:0000313" key="4">
    <source>
        <dbReference type="EMBL" id="CNU53050.1"/>
    </source>
</evidence>
<evidence type="ECO:0000313" key="2">
    <source>
        <dbReference type="EMBL" id="CFE45307.1"/>
    </source>
</evidence>
<dbReference type="EMBL" id="CFOE01000740">
    <property type="protein sequence ID" value="CFE45307.1"/>
    <property type="molecule type" value="Genomic_DNA"/>
</dbReference>
<dbReference type="Proteomes" id="UP000039217">
    <property type="component" value="Unassembled WGS sequence"/>
</dbReference>
<evidence type="ECO:0000313" key="7">
    <source>
        <dbReference type="Proteomes" id="UP000039021"/>
    </source>
</evidence>
<feature type="region of interest" description="Disordered" evidence="1">
    <location>
        <begin position="1"/>
        <end position="23"/>
    </location>
</feature>
<evidence type="ECO:0000313" key="11">
    <source>
        <dbReference type="Proteomes" id="UP000048600"/>
    </source>
</evidence>
<evidence type="ECO:0000256" key="1">
    <source>
        <dbReference type="SAM" id="MobiDB-lite"/>
    </source>
</evidence>
<dbReference type="Proteomes" id="UP000048600">
    <property type="component" value="Unassembled WGS sequence"/>
</dbReference>
<protein>
    <submittedName>
        <fullName evidence="5">Uncharacterized protein</fullName>
    </submittedName>
</protein>
<reference evidence="6" key="2">
    <citation type="submission" date="2015-03" db="EMBL/GenBank/DDBJ databases">
        <authorList>
            <consortium name="Pathogen Informatics"/>
            <person name="Murphy D."/>
        </authorList>
    </citation>
    <scope>NUCLEOTIDE SEQUENCE</scope>
    <source>
        <strain evidence="6">N09902308</strain>
    </source>
</reference>
<dbReference type="EMBL" id="CHKL01000028">
    <property type="protein sequence ID" value="COV70308.1"/>
    <property type="molecule type" value="Genomic_DNA"/>
</dbReference>
<proteinExistence type="predicted"/>
<evidence type="ECO:0000313" key="3">
    <source>
        <dbReference type="EMBL" id="CFE46288.1"/>
    </source>
</evidence>
<dbReference type="Proteomes" id="UP000039021">
    <property type="component" value="Unassembled WGS sequence"/>
</dbReference>
<dbReference type="Proteomes" id="UP000048289">
    <property type="component" value="Unassembled WGS sequence"/>
</dbReference>
<evidence type="ECO:0000313" key="5">
    <source>
        <dbReference type="EMBL" id="COV70308.1"/>
    </source>
</evidence>
<evidence type="ECO:0000313" key="9">
    <source>
        <dbReference type="Proteomes" id="UP000046947"/>
    </source>
</evidence>
<evidence type="ECO:0000313" key="6">
    <source>
        <dbReference type="EMBL" id="COY92139.1"/>
    </source>
</evidence>
<dbReference type="EMBL" id="CFOH01000006">
    <property type="protein sequence ID" value="CFE46288.1"/>
    <property type="molecule type" value="Genomic_DNA"/>
</dbReference>
<evidence type="ECO:0000313" key="10">
    <source>
        <dbReference type="Proteomes" id="UP000048289"/>
    </source>
</evidence>
<name>A0A655IAN9_MYCTX</name>
<dbReference type="EMBL" id="CSBK01001618">
    <property type="protein sequence ID" value="COY92139.1"/>
    <property type="molecule type" value="Genomic_DNA"/>
</dbReference>